<dbReference type="InterPro" id="IPR027417">
    <property type="entry name" value="P-loop_NTPase"/>
</dbReference>
<evidence type="ECO:0000256" key="7">
    <source>
        <dbReference type="ARBA" id="ARBA00022840"/>
    </source>
</evidence>
<evidence type="ECO:0000256" key="1">
    <source>
        <dbReference type="ARBA" id="ARBA00004604"/>
    </source>
</evidence>
<keyword evidence="8" id="KW-0694">RNA-binding</keyword>
<keyword evidence="7" id="KW-0067">ATP-binding</keyword>
<dbReference type="GO" id="GO:0005524">
    <property type="term" value="F:ATP binding"/>
    <property type="evidence" value="ECO:0007669"/>
    <property type="project" value="UniProtKB-KW"/>
</dbReference>
<dbReference type="Gene3D" id="1.20.120.1080">
    <property type="match status" value="1"/>
</dbReference>
<evidence type="ECO:0000256" key="2">
    <source>
        <dbReference type="ARBA" id="ARBA00008792"/>
    </source>
</evidence>
<accession>A0A099NX50</accession>
<evidence type="ECO:0000256" key="3">
    <source>
        <dbReference type="ARBA" id="ARBA00012552"/>
    </source>
</evidence>
<dbReference type="AlphaFoldDB" id="A0A099NX50"/>
<dbReference type="HOGENOM" id="CLU_001832_0_1_1"/>
<dbReference type="GO" id="GO:0003724">
    <property type="term" value="F:RNA helicase activity"/>
    <property type="evidence" value="ECO:0007669"/>
    <property type="project" value="UniProtKB-EC"/>
</dbReference>
<feature type="compositionally biased region" description="Basic and acidic residues" evidence="12">
    <location>
        <begin position="214"/>
        <end position="225"/>
    </location>
</feature>
<dbReference type="GO" id="GO:0016787">
    <property type="term" value="F:hydrolase activity"/>
    <property type="evidence" value="ECO:0007669"/>
    <property type="project" value="UniProtKB-KW"/>
</dbReference>
<dbReference type="InterPro" id="IPR048333">
    <property type="entry name" value="HA2_WH"/>
</dbReference>
<evidence type="ECO:0000256" key="9">
    <source>
        <dbReference type="ARBA" id="ARBA00023242"/>
    </source>
</evidence>
<dbReference type="PROSITE" id="PS51192">
    <property type="entry name" value="HELICASE_ATP_BIND_1"/>
    <property type="match status" value="1"/>
</dbReference>
<dbReference type="GO" id="GO:1990904">
    <property type="term" value="C:ribonucleoprotein complex"/>
    <property type="evidence" value="ECO:0007669"/>
    <property type="project" value="UniProtKB-ARBA"/>
</dbReference>
<name>A0A099NX50_PICKU</name>
<dbReference type="SUPFAM" id="SSF52540">
    <property type="entry name" value="P-loop containing nucleoside triphosphate hydrolases"/>
    <property type="match status" value="1"/>
</dbReference>
<feature type="region of interest" description="Disordered" evidence="12">
    <location>
        <begin position="720"/>
        <end position="742"/>
    </location>
</feature>
<dbReference type="Pfam" id="PF00271">
    <property type="entry name" value="Helicase_C"/>
    <property type="match status" value="1"/>
</dbReference>
<keyword evidence="9" id="KW-0539">Nucleus</keyword>
<evidence type="ECO:0000259" key="13">
    <source>
        <dbReference type="PROSITE" id="PS51192"/>
    </source>
</evidence>
<dbReference type="VEuPathDB" id="FungiDB:C5L36_0A03620"/>
<feature type="compositionally biased region" description="Acidic residues" evidence="12">
    <location>
        <begin position="274"/>
        <end position="332"/>
    </location>
</feature>
<dbReference type="EC" id="3.6.4.13" evidence="3"/>
<dbReference type="eggNOG" id="KOG0926">
    <property type="taxonomic scope" value="Eukaryota"/>
</dbReference>
<keyword evidence="5" id="KW-0378">Hydrolase</keyword>
<dbReference type="EMBL" id="JQFK01000038">
    <property type="protein sequence ID" value="KGK37383.1"/>
    <property type="molecule type" value="Genomic_DNA"/>
</dbReference>
<feature type="compositionally biased region" description="Basic and acidic residues" evidence="12">
    <location>
        <begin position="977"/>
        <end position="990"/>
    </location>
</feature>
<evidence type="ECO:0000256" key="10">
    <source>
        <dbReference type="ARBA" id="ARBA00047984"/>
    </source>
</evidence>
<keyword evidence="6" id="KW-0347">Helicase</keyword>
<feature type="region of interest" description="Disordered" evidence="12">
    <location>
        <begin position="154"/>
        <end position="182"/>
    </location>
</feature>
<dbReference type="InterPro" id="IPR011545">
    <property type="entry name" value="DEAD/DEAH_box_helicase_dom"/>
</dbReference>
<dbReference type="PROSITE" id="PS00690">
    <property type="entry name" value="DEAH_ATP_HELICASE"/>
    <property type="match status" value="1"/>
</dbReference>
<keyword evidence="11" id="KW-0175">Coiled coil</keyword>
<evidence type="ECO:0000313" key="15">
    <source>
        <dbReference type="EMBL" id="KGK37383.1"/>
    </source>
</evidence>
<evidence type="ECO:0000259" key="14">
    <source>
        <dbReference type="PROSITE" id="PS51194"/>
    </source>
</evidence>
<reference evidence="16" key="1">
    <citation type="journal article" date="2014" name="Microb. Cell Fact.">
        <title>Exploiting Issatchenkia orientalis SD108 for succinic acid production.</title>
        <authorList>
            <person name="Xiao H."/>
            <person name="Shao Z."/>
            <person name="Jiang Y."/>
            <person name="Dole S."/>
            <person name="Zhao H."/>
        </authorList>
    </citation>
    <scope>NUCLEOTIDE SEQUENCE [LARGE SCALE GENOMIC DNA]</scope>
    <source>
        <strain evidence="16">SD108</strain>
    </source>
</reference>
<evidence type="ECO:0000256" key="8">
    <source>
        <dbReference type="ARBA" id="ARBA00022884"/>
    </source>
</evidence>
<feature type="region of interest" description="Disordered" evidence="12">
    <location>
        <begin position="977"/>
        <end position="1003"/>
    </location>
</feature>
<evidence type="ECO:0000256" key="12">
    <source>
        <dbReference type="SAM" id="MobiDB-lite"/>
    </source>
</evidence>
<dbReference type="InterPro" id="IPR014001">
    <property type="entry name" value="Helicase_ATP-bd"/>
</dbReference>
<feature type="domain" description="Helicase ATP-binding" evidence="13">
    <location>
        <begin position="430"/>
        <end position="608"/>
    </location>
</feature>
<sequence>MAKKVHYGKAGGQFVDEVEPNGTPEGVIEDVIDNSMASIENEKSKRKRKLKEKLIEEHKDKITRKKKKRLDKYIEHQMKREEKEILLKKLEETKIDTSILKSAKLIGSGDRKTKKEKIIEAMELERLGKSTDETKELLYEQREVKNWSDLLQEDQNIEGEPANEEFKSTSTTSSSFIDFRPAQPFSGMGTGFGFSNIEKVVKKKKKKNYSWRNKIEEETSKRKTEEDEMDFESDSSDEELEAQSGAESEDIDVNEEPSKDGKIENVTDEKSDTDSDSDGVEEENNSSVEGDDNDDDDGEDEESEDDGEDEESEDDGEDEESEDEESEDDVEVEVNIKKEHTKKALDFKEWAEEQVRKLEGREAFSAPQGPQMNYKAIVREEDLDDGLKEDFVPINENLKRKIVTVNVVRDASIQDARSKLPVYAEESRIMEAIHHNDCVIICGETGSGKTTQVPQFLFESGYGVSDSDTPGMVGITQPRRVAAVSMAKRVSTELGNYSDRVGYQIRFDAKVKEDTSLKFMTDGVLLREMMTDFLLMKYSALVIDEAHERNINTDILIGMLSRVLKLRREYHEKQPSKYYPLKLIIMSATLRVSDFSENKVLFDTSPPILQVDARQYPVSVHFNRRTSYNYTEEAFRKTCKIHRKLPKGAILVFMTGKAEIVSLVKKLEKEFPFKNNKSKELPLSEKDELIDVKVDVNNADIEAEEIDFDVNEMDIKEDYNEADDEDDSEEEEGFEEELEEDQTADDPLYVLPLYSLLPTSEQMKIFEDPPKGSRLCVVATNVAETSLTIPNVRYVVDCGRAKERKYDEESGVQSFEIGWISKASADQRAGRAGRTGPGHCYRLYSSAIYESEFPQFSKPEILRMPVEGVVLNMKSMGIQTVSNFPFPTAPNRQTLKTAEKLLQYLGALDKEKSQITAMGKRMSLFPLSPRFSKILLIANQEGCLPYVIALVSGMSVGDPFLTEYDIGIQINETEEKNLINESSAETRDDYQESEQQMSQKDIEKRRKLRHKFNKSNEMFSKLDRFSDSLKLLSAICASDHIPRKKRSQFYQDHFLREKQMTEIEKLRKQLTYIVKLHTSKESIAVSNKVSDEELRLPKPNKKQVQAIKQMLAAGFIDQIAFRLDLIDKDVKLGNNTKIMNVPYLSPAFIQNSRQDESHIFIHPNSIILKSGKAPEYLVYSHLQRSSGKSDKVRLHPLNDITPTALANVGKGTGLITYSKPLGLPITTLDDKGVETRECHVVPRYGAVLLSTGGVDLAPQKVTQKKIAGAWEVV</sequence>
<dbReference type="GO" id="GO:0005730">
    <property type="term" value="C:nucleolus"/>
    <property type="evidence" value="ECO:0007669"/>
    <property type="project" value="UniProtKB-SubCell"/>
</dbReference>
<dbReference type="Gene3D" id="3.40.50.300">
    <property type="entry name" value="P-loop containing nucleotide triphosphate hydrolases"/>
    <property type="match status" value="2"/>
</dbReference>
<dbReference type="SMART" id="SM00490">
    <property type="entry name" value="HELICc"/>
    <property type="match status" value="1"/>
</dbReference>
<dbReference type="CDD" id="cd17982">
    <property type="entry name" value="DEXHc_DHX37"/>
    <property type="match status" value="1"/>
</dbReference>
<dbReference type="InterPro" id="IPR001650">
    <property type="entry name" value="Helicase_C-like"/>
</dbReference>
<feature type="compositionally biased region" description="Basic and acidic residues" evidence="12">
    <location>
        <begin position="256"/>
        <end position="273"/>
    </location>
</feature>
<dbReference type="InterPro" id="IPR011709">
    <property type="entry name" value="DEAD-box_helicase_OB_fold"/>
</dbReference>
<evidence type="ECO:0000256" key="5">
    <source>
        <dbReference type="ARBA" id="ARBA00022801"/>
    </source>
</evidence>
<dbReference type="Pfam" id="PF04408">
    <property type="entry name" value="WHD_HA2"/>
    <property type="match status" value="1"/>
</dbReference>
<organism evidence="15 16">
    <name type="scientific">Pichia kudriavzevii</name>
    <name type="common">Yeast</name>
    <name type="synonym">Issatchenkia orientalis</name>
    <dbReference type="NCBI Taxonomy" id="4909"/>
    <lineage>
        <taxon>Eukaryota</taxon>
        <taxon>Fungi</taxon>
        <taxon>Dikarya</taxon>
        <taxon>Ascomycota</taxon>
        <taxon>Saccharomycotina</taxon>
        <taxon>Pichiomycetes</taxon>
        <taxon>Pichiales</taxon>
        <taxon>Pichiaceae</taxon>
        <taxon>Pichia</taxon>
    </lineage>
</organism>
<evidence type="ECO:0000256" key="6">
    <source>
        <dbReference type="ARBA" id="ARBA00022806"/>
    </source>
</evidence>
<dbReference type="PANTHER" id="PTHR18934:SF99">
    <property type="entry name" value="ATP-DEPENDENT RNA HELICASE DHX37-RELATED"/>
    <property type="match status" value="1"/>
</dbReference>
<evidence type="ECO:0000313" key="16">
    <source>
        <dbReference type="Proteomes" id="UP000029867"/>
    </source>
</evidence>
<proteinExistence type="inferred from homology"/>
<protein>
    <recommendedName>
        <fullName evidence="3">RNA helicase</fullName>
        <ecNumber evidence="3">3.6.4.13</ecNumber>
    </recommendedName>
</protein>
<feature type="domain" description="Helicase C-terminal" evidence="14">
    <location>
        <begin position="695"/>
        <end position="877"/>
    </location>
</feature>
<comment type="catalytic activity">
    <reaction evidence="10">
        <text>ATP + H2O = ADP + phosphate + H(+)</text>
        <dbReference type="Rhea" id="RHEA:13065"/>
        <dbReference type="ChEBI" id="CHEBI:15377"/>
        <dbReference type="ChEBI" id="CHEBI:15378"/>
        <dbReference type="ChEBI" id="CHEBI:30616"/>
        <dbReference type="ChEBI" id="CHEBI:43474"/>
        <dbReference type="ChEBI" id="CHEBI:456216"/>
        <dbReference type="EC" id="3.6.4.13"/>
    </reaction>
</comment>
<dbReference type="Proteomes" id="UP000029867">
    <property type="component" value="Unassembled WGS sequence"/>
</dbReference>
<dbReference type="Pfam" id="PF21010">
    <property type="entry name" value="HA2_C"/>
    <property type="match status" value="1"/>
</dbReference>
<feature type="region of interest" description="Disordered" evidence="12">
    <location>
        <begin position="214"/>
        <end position="334"/>
    </location>
</feature>
<comment type="similarity">
    <text evidence="2">Belongs to the DEAD box helicase family. DEAH subfamily.</text>
</comment>
<dbReference type="Pfam" id="PF07717">
    <property type="entry name" value="OB_NTP_bind"/>
    <property type="match status" value="1"/>
</dbReference>
<evidence type="ECO:0000256" key="11">
    <source>
        <dbReference type="SAM" id="Coils"/>
    </source>
</evidence>
<feature type="compositionally biased region" description="Acidic residues" evidence="12">
    <location>
        <begin position="226"/>
        <end position="255"/>
    </location>
</feature>
<dbReference type="FunFam" id="3.40.50.300:FF:003770">
    <property type="entry name" value="ATP-dependent RNA helicase DHR1, putative"/>
    <property type="match status" value="1"/>
</dbReference>
<dbReference type="GO" id="GO:0000462">
    <property type="term" value="P:maturation of SSU-rRNA from tricistronic rRNA transcript (SSU-rRNA, 5.8S rRNA, LSU-rRNA)"/>
    <property type="evidence" value="ECO:0007669"/>
    <property type="project" value="TreeGrafter"/>
</dbReference>
<evidence type="ECO:0000256" key="4">
    <source>
        <dbReference type="ARBA" id="ARBA00022741"/>
    </source>
</evidence>
<dbReference type="Pfam" id="PF00270">
    <property type="entry name" value="DEAD"/>
    <property type="match status" value="1"/>
</dbReference>
<dbReference type="CDD" id="cd18791">
    <property type="entry name" value="SF2_C_RHA"/>
    <property type="match status" value="1"/>
</dbReference>
<dbReference type="InterPro" id="IPR002464">
    <property type="entry name" value="DNA/RNA_helicase_DEAH_CS"/>
</dbReference>
<dbReference type="FunFam" id="3.40.50.300:FF:000637">
    <property type="entry name" value="ATP-dependent RNA helicase DHX37/DHR1"/>
    <property type="match status" value="1"/>
</dbReference>
<keyword evidence="4" id="KW-0547">Nucleotide-binding</keyword>
<dbReference type="PANTHER" id="PTHR18934">
    <property type="entry name" value="ATP-DEPENDENT RNA HELICASE"/>
    <property type="match status" value="1"/>
</dbReference>
<dbReference type="PROSITE" id="PS51194">
    <property type="entry name" value="HELICASE_CTER"/>
    <property type="match status" value="1"/>
</dbReference>
<feature type="coiled-coil region" evidence="11">
    <location>
        <begin position="41"/>
        <end position="93"/>
    </location>
</feature>
<gene>
    <name evidence="15" type="ORF">JL09_g3479</name>
</gene>
<comment type="subcellular location">
    <subcellularLocation>
        <location evidence="1">Nucleus</location>
        <location evidence="1">Nucleolus</location>
    </subcellularLocation>
</comment>
<dbReference type="InterPro" id="IPR007502">
    <property type="entry name" value="Helicase-assoc_dom"/>
</dbReference>
<comment type="caution">
    <text evidence="15">The sequence shown here is derived from an EMBL/GenBank/DDBJ whole genome shotgun (WGS) entry which is preliminary data.</text>
</comment>
<dbReference type="GO" id="GO:0003723">
    <property type="term" value="F:RNA binding"/>
    <property type="evidence" value="ECO:0007669"/>
    <property type="project" value="UniProtKB-KW"/>
</dbReference>
<feature type="compositionally biased region" description="Acidic residues" evidence="12">
    <location>
        <begin position="154"/>
        <end position="163"/>
    </location>
</feature>
<dbReference type="SMART" id="SM00487">
    <property type="entry name" value="DEXDc"/>
    <property type="match status" value="1"/>
</dbReference>
<dbReference type="SMART" id="SM00847">
    <property type="entry name" value="HA2"/>
    <property type="match status" value="1"/>
</dbReference>